<dbReference type="GO" id="GO:0090313">
    <property type="term" value="P:regulation of protein targeting to membrane"/>
    <property type="evidence" value="ECO:0007669"/>
    <property type="project" value="TreeGrafter"/>
</dbReference>
<evidence type="ECO:0000313" key="2">
    <source>
        <dbReference type="EMBL" id="MBK7415111.1"/>
    </source>
</evidence>
<feature type="transmembrane region" description="Helical" evidence="1">
    <location>
        <begin position="27"/>
        <end position="49"/>
    </location>
</feature>
<proteinExistence type="predicted"/>
<name>A0A935JW72_9RHOO</name>
<dbReference type="Proteomes" id="UP000739411">
    <property type="component" value="Unassembled WGS sequence"/>
</dbReference>
<reference evidence="2 3" key="1">
    <citation type="submission" date="2020-10" db="EMBL/GenBank/DDBJ databases">
        <title>Connecting structure to function with the recovery of over 1000 high-quality activated sludge metagenome-assembled genomes encoding full-length rRNA genes using long-read sequencing.</title>
        <authorList>
            <person name="Singleton C.M."/>
            <person name="Petriglieri F."/>
            <person name="Kristensen J.M."/>
            <person name="Kirkegaard R.H."/>
            <person name="Michaelsen T.Y."/>
            <person name="Andersen M.H."/>
            <person name="Karst S.M."/>
            <person name="Dueholm M.S."/>
            <person name="Nielsen P.H."/>
            <person name="Albertsen M."/>
        </authorList>
    </citation>
    <scope>NUCLEOTIDE SEQUENCE [LARGE SCALE GENOMIC DNA]</scope>
    <source>
        <strain evidence="2">EsbW_18-Q3-R4-48_BATAC.463</strain>
    </source>
</reference>
<comment type="caution">
    <text evidence="2">The sequence shown here is derived from an EMBL/GenBank/DDBJ whole genome shotgun (WGS) entry which is preliminary data.</text>
</comment>
<evidence type="ECO:0000256" key="1">
    <source>
        <dbReference type="SAM" id="Phobius"/>
    </source>
</evidence>
<dbReference type="GO" id="GO:0005886">
    <property type="term" value="C:plasma membrane"/>
    <property type="evidence" value="ECO:0007669"/>
    <property type="project" value="TreeGrafter"/>
</dbReference>
<sequence>MAEQEQHNTPASNKITSTIKFPRFLRFVRWFIGIVTAIGILGFSLRPLLKSVLVKQLSAQLHRNVSVDGIDINPFALTAKITGVAVKETSGKEALGFDELFVNLSALSFAQAAPVVDEIRLQGLRIAVARVADGKYDISDLLEEWMKPSEPSPTPRFSINNIQLLDAKLVFDDQPVGKLHTVSDINLRLPFVSSMAYKADVHVTPHFSAKFGDSPILLEGRTKPFAEGRESEISLDVDRFNLATLQPYLPASIPLVFANGTVDSELKLVFKELSNQLFSLSMVGAVHLSELKVNESSGSPLIAWKKLDIEIDNADLVNQQFHIKGVTLDGLDANLAVNREGVLNVIALSEKMAGTPDKGKKPEANPAAKSLAWTLGEFRLTNGLLHWKDESNISLVQGKVRDLNVQVGKIDGKLLEPIEVVEASYQIDLGERMRVERMVAKSIKVDLHGHRVDVGEVSNTGTRARLLRNKEGKIEWVSSPLLKTVRKAGQELSDERPWVGSVGKLAINDLSLRIDDQATTPAAVQLIDGFNLTGENLSSEPNKKGTISLKSKVNQKGSLKVDGSVQIFPLLANLKVETLAIPLLPLQPYFGEQLNIALTRGQVSSKGDVISGARYSWAASIFVCSPWRSMWAKSR</sequence>
<dbReference type="AlphaFoldDB" id="A0A935JW72"/>
<dbReference type="EMBL" id="JADJMS010000016">
    <property type="protein sequence ID" value="MBK7415111.1"/>
    <property type="molecule type" value="Genomic_DNA"/>
</dbReference>
<dbReference type="PANTHER" id="PTHR30441">
    <property type="entry name" value="DUF748 DOMAIN-CONTAINING PROTEIN"/>
    <property type="match status" value="1"/>
</dbReference>
<dbReference type="Pfam" id="PF05359">
    <property type="entry name" value="DUF748"/>
    <property type="match status" value="1"/>
</dbReference>
<keyword evidence="1" id="KW-1133">Transmembrane helix</keyword>
<dbReference type="InterPro" id="IPR052894">
    <property type="entry name" value="AsmA-related"/>
</dbReference>
<evidence type="ECO:0000313" key="3">
    <source>
        <dbReference type="Proteomes" id="UP000739411"/>
    </source>
</evidence>
<organism evidence="2 3">
    <name type="scientific">Candidatus Dechloromonas phosphorivorans</name>
    <dbReference type="NCBI Taxonomy" id="2899244"/>
    <lineage>
        <taxon>Bacteria</taxon>
        <taxon>Pseudomonadati</taxon>
        <taxon>Pseudomonadota</taxon>
        <taxon>Betaproteobacteria</taxon>
        <taxon>Rhodocyclales</taxon>
        <taxon>Azonexaceae</taxon>
        <taxon>Dechloromonas</taxon>
    </lineage>
</organism>
<keyword evidence="1" id="KW-0812">Transmembrane</keyword>
<protein>
    <submittedName>
        <fullName evidence="2">DUF748 domain-containing protein</fullName>
    </submittedName>
</protein>
<gene>
    <name evidence="2" type="ORF">IPJ38_08380</name>
</gene>
<accession>A0A935JW72</accession>
<keyword evidence="1" id="KW-0472">Membrane</keyword>
<dbReference type="PANTHER" id="PTHR30441:SF8">
    <property type="entry name" value="DUF748 DOMAIN-CONTAINING PROTEIN"/>
    <property type="match status" value="1"/>
</dbReference>
<dbReference type="InterPro" id="IPR008023">
    <property type="entry name" value="DUF748"/>
</dbReference>